<dbReference type="OrthoDB" id="9806017at2"/>
<dbReference type="eggNOG" id="COG0298">
    <property type="taxonomic scope" value="Bacteria"/>
</dbReference>
<reference evidence="3" key="1">
    <citation type="submission" date="2011-05" db="EMBL/GenBank/DDBJ databases">
        <title>Complete sequence of Desulfotomaculum ruminis DSM 2154.</title>
        <authorList>
            <person name="Lucas S."/>
            <person name="Copeland A."/>
            <person name="Lapidus A."/>
            <person name="Cheng J.-F."/>
            <person name="Goodwin L."/>
            <person name="Pitluck S."/>
            <person name="Lu M."/>
            <person name="Detter J.C."/>
            <person name="Han C."/>
            <person name="Tapia R."/>
            <person name="Land M."/>
            <person name="Hauser L."/>
            <person name="Kyrpides N."/>
            <person name="Ivanova N."/>
            <person name="Mikhailova N."/>
            <person name="Pagani I."/>
            <person name="Stams A.J.M."/>
            <person name="Plugge C.M."/>
            <person name="Muyzer G."/>
            <person name="Kuever J."/>
            <person name="Parshina S.N."/>
            <person name="Ivanova A.E."/>
            <person name="Nazina T.N."/>
            <person name="Brambilla E."/>
            <person name="Spring S."/>
            <person name="Klenk H.-P."/>
            <person name="Woyke T."/>
        </authorList>
    </citation>
    <scope>NUCLEOTIDE SEQUENCE [LARGE SCALE GENOMIC DNA]</scope>
    <source>
        <strain evidence="3">ATCC 23193 / DSM 2154 / NCIB 8452 / DL</strain>
    </source>
</reference>
<comment type="similarity">
    <text evidence="1">Belongs to the HupF/HypC family.</text>
</comment>
<dbReference type="GO" id="GO:1902670">
    <property type="term" value="F:carbon dioxide binding"/>
    <property type="evidence" value="ECO:0007669"/>
    <property type="project" value="TreeGrafter"/>
</dbReference>
<gene>
    <name evidence="2" type="ordered locus">Desru_2367</name>
</gene>
<evidence type="ECO:0000313" key="3">
    <source>
        <dbReference type="Proteomes" id="UP000009234"/>
    </source>
</evidence>
<dbReference type="Proteomes" id="UP000009234">
    <property type="component" value="Chromosome"/>
</dbReference>
<keyword evidence="3" id="KW-1185">Reference proteome</keyword>
<sequence length="78" mass="8445">MCLAVPMKITEITGQWGIAELAGVRQRVNLQLLEQASLNSYVLIHAGFAIQEMKETEALEILEMLSGIDAAEADTAKG</sequence>
<dbReference type="PRINTS" id="PR00445">
    <property type="entry name" value="HUPFHYPC"/>
</dbReference>
<dbReference type="GO" id="GO:0051604">
    <property type="term" value="P:protein maturation"/>
    <property type="evidence" value="ECO:0007669"/>
    <property type="project" value="TreeGrafter"/>
</dbReference>
<reference evidence="2 3" key="2">
    <citation type="journal article" date="2012" name="Stand. Genomic Sci.">
        <title>Complete genome sequence of the sulfate-reducing firmicute Desulfotomaculum ruminis type strain (DL(T)).</title>
        <authorList>
            <person name="Spring S."/>
            <person name="Visser M."/>
            <person name="Lu M."/>
            <person name="Copeland A."/>
            <person name="Lapidus A."/>
            <person name="Lucas S."/>
            <person name="Cheng J.F."/>
            <person name="Han C."/>
            <person name="Tapia R."/>
            <person name="Goodwin L.A."/>
            <person name="Pitluck S."/>
            <person name="Ivanova N."/>
            <person name="Land M."/>
            <person name="Hauser L."/>
            <person name="Larimer F."/>
            <person name="Rohde M."/>
            <person name="Goker M."/>
            <person name="Detter J.C."/>
            <person name="Kyrpides N.C."/>
            <person name="Woyke T."/>
            <person name="Schaap P.J."/>
            <person name="Plugge C.M."/>
            <person name="Muyzer G."/>
            <person name="Kuever J."/>
            <person name="Pereira I.A."/>
            <person name="Parshina S.N."/>
            <person name="Bernier-Latmani R."/>
            <person name="Stams A.J."/>
            <person name="Klenk H.P."/>
        </authorList>
    </citation>
    <scope>NUCLEOTIDE SEQUENCE [LARGE SCALE GENOMIC DNA]</scope>
    <source>
        <strain evidence="3">ATCC 23193 / DSM 2154 / NCIB 8452 / DL</strain>
    </source>
</reference>
<evidence type="ECO:0000313" key="2">
    <source>
        <dbReference type="EMBL" id="AEG60609.1"/>
    </source>
</evidence>
<dbReference type="RefSeq" id="WP_013842365.1">
    <property type="nucleotide sequence ID" value="NC_015589.1"/>
</dbReference>
<dbReference type="EMBL" id="CP002780">
    <property type="protein sequence ID" value="AEG60609.1"/>
    <property type="molecule type" value="Genomic_DNA"/>
</dbReference>
<dbReference type="Pfam" id="PF01455">
    <property type="entry name" value="HupF_HypC"/>
    <property type="match status" value="1"/>
</dbReference>
<dbReference type="InterPro" id="IPR019812">
    <property type="entry name" value="Hydgase_assmbl_chp_CS"/>
</dbReference>
<dbReference type="PROSITE" id="PS01097">
    <property type="entry name" value="HUPF_HYPC"/>
    <property type="match status" value="1"/>
</dbReference>
<dbReference type="Gene3D" id="2.30.30.140">
    <property type="match status" value="1"/>
</dbReference>
<dbReference type="GO" id="GO:0005506">
    <property type="term" value="F:iron ion binding"/>
    <property type="evidence" value="ECO:0007669"/>
    <property type="project" value="TreeGrafter"/>
</dbReference>
<proteinExistence type="inferred from homology"/>
<dbReference type="KEGG" id="dru:Desru_2367"/>
<evidence type="ECO:0000256" key="1">
    <source>
        <dbReference type="ARBA" id="ARBA00006018"/>
    </source>
</evidence>
<dbReference type="SUPFAM" id="SSF159127">
    <property type="entry name" value="HupF/HypC-like"/>
    <property type="match status" value="1"/>
</dbReference>
<dbReference type="PANTHER" id="PTHR35177:SF2">
    <property type="entry name" value="HYDROGENASE MATURATION FACTOR HYBG"/>
    <property type="match status" value="1"/>
</dbReference>
<dbReference type="PANTHER" id="PTHR35177">
    <property type="entry name" value="HYDROGENASE MATURATION FACTOR HYBG"/>
    <property type="match status" value="1"/>
</dbReference>
<dbReference type="STRING" id="696281.Desru_2367"/>
<name>F6DME2_DESRL</name>
<dbReference type="AlphaFoldDB" id="F6DME2"/>
<accession>F6DME2</accession>
<dbReference type="HOGENOM" id="CLU_159381_2_0_9"/>
<protein>
    <submittedName>
        <fullName evidence="2">Hydrogenase assembly chaperone hypC/hupF</fullName>
    </submittedName>
</protein>
<dbReference type="InterPro" id="IPR001109">
    <property type="entry name" value="Hydrogenase_HupF/HypC"/>
</dbReference>
<organism evidence="2 3">
    <name type="scientific">Desulforamulus ruminis (strain ATCC 23193 / DSM 2154 / NCIMB 8452 / DL)</name>
    <name type="common">Desulfotomaculum ruminis</name>
    <dbReference type="NCBI Taxonomy" id="696281"/>
    <lineage>
        <taxon>Bacteria</taxon>
        <taxon>Bacillati</taxon>
        <taxon>Bacillota</taxon>
        <taxon>Clostridia</taxon>
        <taxon>Eubacteriales</taxon>
        <taxon>Peptococcaceae</taxon>
        <taxon>Desulforamulus</taxon>
    </lineage>
</organism>
<dbReference type="NCBIfam" id="TIGR00074">
    <property type="entry name" value="hypC_hupF"/>
    <property type="match status" value="1"/>
</dbReference>